<gene>
    <name evidence="5" type="ORF">BSTOLATCC_MIC5405</name>
</gene>
<proteinExistence type="predicted"/>
<evidence type="ECO:0000256" key="3">
    <source>
        <dbReference type="SAM" id="Phobius"/>
    </source>
</evidence>
<evidence type="ECO:0000256" key="1">
    <source>
        <dbReference type="ARBA" id="ARBA00022723"/>
    </source>
</evidence>
<dbReference type="GO" id="GO:0005509">
    <property type="term" value="F:calcium ion binding"/>
    <property type="evidence" value="ECO:0007669"/>
    <property type="project" value="TreeGrafter"/>
</dbReference>
<dbReference type="Pfam" id="PF00168">
    <property type="entry name" value="C2"/>
    <property type="match status" value="1"/>
</dbReference>
<name>A0AAU9IFW7_9CILI</name>
<dbReference type="GO" id="GO:0016020">
    <property type="term" value="C:membrane"/>
    <property type="evidence" value="ECO:0007669"/>
    <property type="project" value="TreeGrafter"/>
</dbReference>
<protein>
    <recommendedName>
        <fullName evidence="4">C2 domain-containing protein</fullName>
    </recommendedName>
</protein>
<keyword evidence="3" id="KW-0472">Membrane</keyword>
<dbReference type="PROSITE" id="PS50004">
    <property type="entry name" value="C2"/>
    <property type="match status" value="1"/>
</dbReference>
<evidence type="ECO:0000259" key="4">
    <source>
        <dbReference type="PROSITE" id="PS50004"/>
    </source>
</evidence>
<dbReference type="EMBL" id="CAJZBQ010000005">
    <property type="protein sequence ID" value="CAG9312157.1"/>
    <property type="molecule type" value="Genomic_DNA"/>
</dbReference>
<dbReference type="SUPFAM" id="SSF49562">
    <property type="entry name" value="C2 domain (Calcium/lipid-binding domain, CaLB)"/>
    <property type="match status" value="1"/>
</dbReference>
<keyword evidence="3" id="KW-0812">Transmembrane</keyword>
<dbReference type="InterPro" id="IPR000008">
    <property type="entry name" value="C2_dom"/>
</dbReference>
<reference evidence="5" key="1">
    <citation type="submission" date="2021-09" db="EMBL/GenBank/DDBJ databases">
        <authorList>
            <consortium name="AG Swart"/>
            <person name="Singh M."/>
            <person name="Singh A."/>
            <person name="Seah K."/>
            <person name="Emmerich C."/>
        </authorList>
    </citation>
    <scope>NUCLEOTIDE SEQUENCE</scope>
    <source>
        <strain evidence="5">ATCC30299</strain>
    </source>
</reference>
<accession>A0AAU9IFW7</accession>
<dbReference type="Gene3D" id="2.60.40.150">
    <property type="entry name" value="C2 domain"/>
    <property type="match status" value="1"/>
</dbReference>
<evidence type="ECO:0000313" key="5">
    <source>
        <dbReference type="EMBL" id="CAG9312157.1"/>
    </source>
</evidence>
<comment type="caution">
    <text evidence="5">The sequence shown here is derived from an EMBL/GenBank/DDBJ whole genome shotgun (WGS) entry which is preliminary data.</text>
</comment>
<dbReference type="PANTHER" id="PTHR45911:SF4">
    <property type="entry name" value="MULTIPLE C2 AND TRANSMEMBRANE DOMAIN-CONTAINING PROTEIN"/>
    <property type="match status" value="1"/>
</dbReference>
<dbReference type="InterPro" id="IPR035892">
    <property type="entry name" value="C2_domain_sf"/>
</dbReference>
<keyword evidence="3" id="KW-1133">Transmembrane helix</keyword>
<dbReference type="Proteomes" id="UP001162131">
    <property type="component" value="Unassembled WGS sequence"/>
</dbReference>
<keyword evidence="2" id="KW-0106">Calcium</keyword>
<feature type="transmembrane region" description="Helical" evidence="3">
    <location>
        <begin position="391"/>
        <end position="411"/>
    </location>
</feature>
<evidence type="ECO:0000313" key="6">
    <source>
        <dbReference type="Proteomes" id="UP001162131"/>
    </source>
</evidence>
<keyword evidence="1" id="KW-0479">Metal-binding</keyword>
<dbReference type="PANTHER" id="PTHR45911">
    <property type="entry name" value="C2 DOMAIN-CONTAINING PROTEIN"/>
    <property type="match status" value="1"/>
</dbReference>
<evidence type="ECO:0000256" key="2">
    <source>
        <dbReference type="ARBA" id="ARBA00022837"/>
    </source>
</evidence>
<feature type="transmembrane region" description="Helical" evidence="3">
    <location>
        <begin position="314"/>
        <end position="345"/>
    </location>
</feature>
<dbReference type="AlphaFoldDB" id="A0AAU9IFW7"/>
<feature type="domain" description="C2" evidence="4">
    <location>
        <begin position="115"/>
        <end position="231"/>
    </location>
</feature>
<keyword evidence="6" id="KW-1185">Reference proteome</keyword>
<dbReference type="SMART" id="SM00239">
    <property type="entry name" value="C2"/>
    <property type="match status" value="1"/>
</dbReference>
<organism evidence="5 6">
    <name type="scientific">Blepharisma stoltei</name>
    <dbReference type="NCBI Taxonomy" id="1481888"/>
    <lineage>
        <taxon>Eukaryota</taxon>
        <taxon>Sar</taxon>
        <taxon>Alveolata</taxon>
        <taxon>Ciliophora</taxon>
        <taxon>Postciliodesmatophora</taxon>
        <taxon>Heterotrichea</taxon>
        <taxon>Heterotrichida</taxon>
        <taxon>Blepharismidae</taxon>
        <taxon>Blepharisma</taxon>
    </lineage>
</organism>
<sequence length="419" mass="48638">MSAREIRPSLSSSSKQTERESLLVKYLSHFQSLGLNRASRLTVSDLQSLLPKFIDEELSENLVNDFSKDYGNAEFTLEKFLIFYIDSQFNIESHLETLQSQMKSAYLKLEETRKKIVTSKATETYNSQGLMNGSVLTVYVFQGTNLTKRPNTNLYIKLQCESQEIKTQENPSWFWNEAFTFSITKGTGTLDLEIYEKNSFISQVKIPLSALRDQMKAEQELELTNKNGEWNGGKIKLRLQWIWSTAKYMEDVARQLEENVELDRQEFEILKLNLDKMKSPFAESARIAMGRDNEFYGRNLGQPVSWDIPTKLSIYWIMFMSVLIMFIRSDFLNLMVGITALLYFLTEAWTDKTYKNIVYAILFSEIYDILWMFLFFSHWMDESLEGPIKRLGAGLTLINFFVKIAASAVFWKNSIELSG</sequence>
<feature type="transmembrane region" description="Helical" evidence="3">
    <location>
        <begin position="357"/>
        <end position="379"/>
    </location>
</feature>